<dbReference type="AlphaFoldDB" id="A0A0G1QDI8"/>
<sequence length="231" mass="26396">MDVPTIIAENSDYYVINKPAGYSVEPHDRYPSISDWLNILYLIYEIKDLDRHGIVHRLDVETSGVLIWAKNKLAQEDLQKSWQGRAVKKTYLALVVGETSQEGSVELAIERDNQRDRQRVVLLPSLKARPAITNYRRLAVGEWESEKISLIECRPITGRTHQIRVHLQSTGHPIIGDKLYGNKLSDKLARDLGLIRQFLHAHTIELDDNLYSAPLPEDLSDTLKKLKIKLA</sequence>
<dbReference type="GO" id="GO:0003723">
    <property type="term" value="F:RNA binding"/>
    <property type="evidence" value="ECO:0007669"/>
    <property type="project" value="InterPro"/>
</dbReference>
<accession>A0A0G1QDI8</accession>
<dbReference type="Proteomes" id="UP000034487">
    <property type="component" value="Unassembled WGS sequence"/>
</dbReference>
<name>A0A0G1QDI8_9BACT</name>
<dbReference type="Gene3D" id="3.30.2350.10">
    <property type="entry name" value="Pseudouridine synthase"/>
    <property type="match status" value="1"/>
</dbReference>
<reference evidence="3 4" key="1">
    <citation type="journal article" date="2015" name="Nature">
        <title>rRNA introns, odd ribosomes, and small enigmatic genomes across a large radiation of phyla.</title>
        <authorList>
            <person name="Brown C.T."/>
            <person name="Hug L.A."/>
            <person name="Thomas B.C."/>
            <person name="Sharon I."/>
            <person name="Castelle C.J."/>
            <person name="Singh A."/>
            <person name="Wilkins M.J."/>
            <person name="Williams K.H."/>
            <person name="Banfield J.F."/>
        </authorList>
    </citation>
    <scope>NUCLEOTIDE SEQUENCE [LARGE SCALE GENOMIC DNA]</scope>
</reference>
<dbReference type="EMBL" id="LCMV01000038">
    <property type="protein sequence ID" value="KKU43059.1"/>
    <property type="molecule type" value="Genomic_DNA"/>
</dbReference>
<dbReference type="GO" id="GO:0000455">
    <property type="term" value="P:enzyme-directed rRNA pseudouridine synthesis"/>
    <property type="evidence" value="ECO:0007669"/>
    <property type="project" value="TreeGrafter"/>
</dbReference>
<evidence type="ECO:0000313" key="4">
    <source>
        <dbReference type="Proteomes" id="UP000034487"/>
    </source>
</evidence>
<dbReference type="InterPro" id="IPR006145">
    <property type="entry name" value="PsdUridine_synth_RsuA/RluA"/>
</dbReference>
<dbReference type="InterPro" id="IPR050188">
    <property type="entry name" value="RluA_PseudoU_synthase"/>
</dbReference>
<evidence type="ECO:0000256" key="1">
    <source>
        <dbReference type="ARBA" id="ARBA00010876"/>
    </source>
</evidence>
<dbReference type="GO" id="GO:0009982">
    <property type="term" value="F:pseudouridine synthase activity"/>
    <property type="evidence" value="ECO:0007669"/>
    <property type="project" value="InterPro"/>
</dbReference>
<evidence type="ECO:0000259" key="2">
    <source>
        <dbReference type="Pfam" id="PF00849"/>
    </source>
</evidence>
<dbReference type="PANTHER" id="PTHR21600:SF87">
    <property type="entry name" value="RNA PSEUDOURIDYLATE SYNTHASE DOMAIN-CONTAINING PROTEIN 1"/>
    <property type="match status" value="1"/>
</dbReference>
<dbReference type="GO" id="GO:0140098">
    <property type="term" value="F:catalytic activity, acting on RNA"/>
    <property type="evidence" value="ECO:0007669"/>
    <property type="project" value="UniProtKB-ARBA"/>
</dbReference>
<dbReference type="CDD" id="cd02869">
    <property type="entry name" value="PseudoU_synth_RluA_like"/>
    <property type="match status" value="1"/>
</dbReference>
<comment type="similarity">
    <text evidence="1">Belongs to the pseudouridine synthase RluA family.</text>
</comment>
<comment type="caution">
    <text evidence="3">The sequence shown here is derived from an EMBL/GenBank/DDBJ whole genome shotgun (WGS) entry which is preliminary data.</text>
</comment>
<gene>
    <name evidence="3" type="ORF">UX60_C0038G0006</name>
</gene>
<organism evidence="3 4">
    <name type="scientific">Berkelbacteria bacterium GW2011_GWA2_46_7</name>
    <dbReference type="NCBI Taxonomy" id="1618335"/>
    <lineage>
        <taxon>Bacteria</taxon>
        <taxon>Candidatus Berkelbacteria</taxon>
    </lineage>
</organism>
<dbReference type="SUPFAM" id="SSF55120">
    <property type="entry name" value="Pseudouridine synthase"/>
    <property type="match status" value="1"/>
</dbReference>
<proteinExistence type="inferred from homology"/>
<dbReference type="PANTHER" id="PTHR21600">
    <property type="entry name" value="MITOCHONDRIAL RNA PSEUDOURIDINE SYNTHASE"/>
    <property type="match status" value="1"/>
</dbReference>
<protein>
    <submittedName>
        <fullName evidence="3">Pseudouridine synthase</fullName>
    </submittedName>
</protein>
<feature type="domain" description="Pseudouridine synthase RsuA/RluA-like" evidence="2">
    <location>
        <begin position="12"/>
        <end position="169"/>
    </location>
</feature>
<dbReference type="PATRIC" id="fig|1618335.3.peg.434"/>
<dbReference type="Pfam" id="PF00849">
    <property type="entry name" value="PseudoU_synth_2"/>
    <property type="match status" value="1"/>
</dbReference>
<evidence type="ECO:0000313" key="3">
    <source>
        <dbReference type="EMBL" id="KKU43059.1"/>
    </source>
</evidence>
<dbReference type="InterPro" id="IPR020103">
    <property type="entry name" value="PsdUridine_synth_cat_dom_sf"/>
</dbReference>